<organism evidence="2 3">
    <name type="scientific">Weeksella virosa (strain ATCC 43766 / DSM 16922 / JCM 21250 / CCUG 30538 / CDC 9751 / IAM 14551 / NBRC 16016 / NCTC 11634 / CL345/78)</name>
    <dbReference type="NCBI Taxonomy" id="865938"/>
    <lineage>
        <taxon>Bacteria</taxon>
        <taxon>Pseudomonadati</taxon>
        <taxon>Bacteroidota</taxon>
        <taxon>Flavobacteriia</taxon>
        <taxon>Flavobacteriales</taxon>
        <taxon>Weeksellaceae</taxon>
        <taxon>Weeksella</taxon>
    </lineage>
</organism>
<dbReference type="OrthoDB" id="329514at2"/>
<dbReference type="EMBL" id="CP002455">
    <property type="protein sequence ID" value="ADX67962.1"/>
    <property type="molecule type" value="Genomic_DNA"/>
</dbReference>
<sequence length="140" mass="15741">MDFIKQLHSGWAYLVLLMGVVFLVSTLVYAISKKPTDNAIRKISLITTIVFHVQLLVGFVTFFITGRYKLFADMGSVMKDEVTRLLTVEHPMMMIAGIIFMTIANAKLKRSSTVGFNVVLLALIALVVIVSRIPWQLWHG</sequence>
<evidence type="ECO:0000313" key="2">
    <source>
        <dbReference type="EMBL" id="ADX67962.1"/>
    </source>
</evidence>
<keyword evidence="1" id="KW-0472">Membrane</keyword>
<dbReference type="HOGENOM" id="CLU_134903_0_0_10"/>
<feature type="transmembrane region" description="Helical" evidence="1">
    <location>
        <begin position="43"/>
        <end position="65"/>
    </location>
</feature>
<dbReference type="STRING" id="865938.Weevi_1258"/>
<dbReference type="Proteomes" id="UP000008641">
    <property type="component" value="Chromosome"/>
</dbReference>
<feature type="transmembrane region" description="Helical" evidence="1">
    <location>
        <begin position="116"/>
        <end position="135"/>
    </location>
</feature>
<keyword evidence="1" id="KW-1133">Transmembrane helix</keyword>
<keyword evidence="3" id="KW-1185">Reference proteome</keyword>
<name>F0NXH2_WEEVC</name>
<evidence type="ECO:0000256" key="1">
    <source>
        <dbReference type="SAM" id="Phobius"/>
    </source>
</evidence>
<accession>F0NXH2</accession>
<dbReference type="eggNOG" id="ENOG502ZXYX">
    <property type="taxonomic scope" value="Bacteria"/>
</dbReference>
<gene>
    <name evidence="2" type="ordered locus">Weevi_1258</name>
</gene>
<dbReference type="AlphaFoldDB" id="F0NXH2"/>
<evidence type="ECO:0008006" key="4">
    <source>
        <dbReference type="Google" id="ProtNLM"/>
    </source>
</evidence>
<reference evidence="3" key="2">
    <citation type="journal article" date="2011" name="Stand. Genomic Sci.">
        <title>Complete genome sequence of Weeksella virosa type strain (9751T).</title>
        <authorList>
            <person name="Lang E."/>
            <person name="Teshima H."/>
            <person name="Lucas S."/>
            <person name="Lapidus A."/>
            <person name="Hammon N."/>
            <person name="Deshpande S."/>
            <person name="Nolan M."/>
            <person name="Cheng J."/>
            <person name="Pitluck S."/>
            <person name="Liolios K."/>
            <person name="Pagani I."/>
            <person name="Mikhailova N."/>
            <person name="Ivanova N."/>
            <person name="Mavromatis K."/>
            <person name="Pati A."/>
            <person name="Tapia R."/>
            <person name="Han C."/>
            <person name="Goodwin L."/>
            <person name="Chen A."/>
            <person name="Palaniappan K."/>
            <person name="Land M."/>
            <person name="Hauser L."/>
            <person name="Chang Y."/>
            <person name="Jeffries C."/>
            <person name="Brambilla E."/>
            <person name="Kopitz M."/>
            <person name="Rohde M."/>
            <person name="Goker M."/>
            <person name="Tindall B."/>
            <person name="Detter J."/>
            <person name="Woyke T."/>
            <person name="Bristow J."/>
            <person name="Eisen J."/>
            <person name="Markowitz V."/>
            <person name="Hugenholtz P."/>
            <person name="Klenk H."/>
            <person name="Kyrpides N."/>
        </authorList>
    </citation>
    <scope>NUCLEOTIDE SEQUENCE [LARGE SCALE GENOMIC DNA]</scope>
    <source>
        <strain evidence="3">ATCC 43766 / DSM 16922 / JCM 21250 / NBRC 16016 / NCTC 11634 / CL345/78</strain>
    </source>
</reference>
<feature type="transmembrane region" description="Helical" evidence="1">
    <location>
        <begin position="12"/>
        <end position="31"/>
    </location>
</feature>
<dbReference type="KEGG" id="wvi:Weevi_1258"/>
<evidence type="ECO:0000313" key="3">
    <source>
        <dbReference type="Proteomes" id="UP000008641"/>
    </source>
</evidence>
<protein>
    <recommendedName>
        <fullName evidence="4">50S ribosomal protein L27</fullName>
    </recommendedName>
</protein>
<dbReference type="RefSeq" id="WP_013598352.1">
    <property type="nucleotide sequence ID" value="NC_015144.1"/>
</dbReference>
<proteinExistence type="predicted"/>
<reference evidence="2 3" key="1">
    <citation type="journal article" date="2011" name="Stand. Genomic Sci.">
        <title>Complete genome sequence of Weeksella virosa type strain (9751).</title>
        <authorList>
            <person name="Lang E."/>
            <person name="Teshima H."/>
            <person name="Lucas S."/>
            <person name="Lapidus A."/>
            <person name="Hammon N."/>
            <person name="Deshpande S."/>
            <person name="Nolan M."/>
            <person name="Cheng J.F."/>
            <person name="Pitluck S."/>
            <person name="Liolios K."/>
            <person name="Pagani I."/>
            <person name="Mikhailova N."/>
            <person name="Ivanova N."/>
            <person name="Mavromatis K."/>
            <person name="Pati A."/>
            <person name="Tapia R."/>
            <person name="Han C."/>
            <person name="Goodwin L."/>
            <person name="Chen A."/>
            <person name="Palaniappan K."/>
            <person name="Land M."/>
            <person name="Hauser L."/>
            <person name="Chang Y.J."/>
            <person name="Jeffries C.D."/>
            <person name="Brambilla E.M."/>
            <person name="Kopitz M."/>
            <person name="Rohde M."/>
            <person name="Goker M."/>
            <person name="Tindall B.J."/>
            <person name="Detter J.C."/>
            <person name="Woyke T."/>
            <person name="Bristow J."/>
            <person name="Eisen J.A."/>
            <person name="Markowitz V."/>
            <person name="Hugenholtz P."/>
            <person name="Klenk H.P."/>
            <person name="Kyrpides N.C."/>
        </authorList>
    </citation>
    <scope>NUCLEOTIDE SEQUENCE [LARGE SCALE GENOMIC DNA]</scope>
    <source>
        <strain evidence="3">ATCC 43766 / DSM 16922 / JCM 21250 / NBRC 16016 / NCTC 11634 / CL345/78</strain>
    </source>
</reference>
<feature type="transmembrane region" description="Helical" evidence="1">
    <location>
        <begin position="85"/>
        <end position="104"/>
    </location>
</feature>
<keyword evidence="1" id="KW-0812">Transmembrane</keyword>